<evidence type="ECO:0000256" key="2">
    <source>
        <dbReference type="SAM" id="MobiDB-lite"/>
    </source>
</evidence>
<dbReference type="PANTHER" id="PTHR43991:SF9">
    <property type="entry name" value="DUF2415 DOMAIN-CONTAINING PROTEIN"/>
    <property type="match status" value="1"/>
</dbReference>
<dbReference type="Proteomes" id="UP000194127">
    <property type="component" value="Unassembled WGS sequence"/>
</dbReference>
<feature type="compositionally biased region" description="Acidic residues" evidence="2">
    <location>
        <begin position="504"/>
        <end position="516"/>
    </location>
</feature>
<feature type="region of interest" description="Disordered" evidence="2">
    <location>
        <begin position="378"/>
        <end position="415"/>
    </location>
</feature>
<dbReference type="RefSeq" id="XP_024334491.1">
    <property type="nucleotide sequence ID" value="XM_024479867.1"/>
</dbReference>
<dbReference type="AlphaFoldDB" id="A0A1X6MMN3"/>
<feature type="region of interest" description="Disordered" evidence="2">
    <location>
        <begin position="428"/>
        <end position="458"/>
    </location>
</feature>
<dbReference type="SUPFAM" id="SSF50978">
    <property type="entry name" value="WD40 repeat-like"/>
    <property type="match status" value="1"/>
</dbReference>
<sequence>MARGTSPLLQSPAPSAVAPARVTIGHVQLRDVLICPHEKGVVTYPHDGTIIEHDIYASSAPHRPLAELGFIPNSLSSLTLPDSGDTLLAAGGQEAELYLSLFSPSSQTCGQDGAAPRPRQGFGSKLWESKYTIKHGSINNSVLLTSLSLTGAHQSSAEPRVIVSNNDKTVKFFDIAVRREWEDRAASRLVDAGQLRLDVPVNHSSISPDGRTLLCVGDSSEIYLHRISGGAHITVSPLVTLSLAPYMQSIPYGSMSHSSTISIPASFSSAFSADGSKFAVASQEGVVAVWDVRSTKPLKVIQTDKSRPSRSSTSNLGPMGWLYDNPWDWSRAPGWGARSVKFSPASVGREILTFTEHTSLLHIVDARTFETEEVIRVPDFESTSSQPLAPRPRSISPRSQSRPSAESLPPPPPRIVLFSGALEDTFRIPTSSSRRPRLGHHLRSSDDVNPDDDADGLVVIPPLGDRRIEDDVRRLLGRHGLRARLDRDDHHDGGDGEARPAADDAGEEMDVDELESDCLSSHTPSRASSPAPPAQQPSARPSERLRVSRPGLLMRRESSGPYSTSQRGTGLARRPRRSETGAAAADVDQDLAGTCFDPSGCRVYVASVNGLAEWSVRGAEQRWWIDSAWA</sequence>
<keyword evidence="1" id="KW-0853">WD repeat</keyword>
<accession>A0A1X6MMN3</accession>
<dbReference type="GeneID" id="36324817"/>
<evidence type="ECO:0000256" key="1">
    <source>
        <dbReference type="PROSITE-ProRule" id="PRU00221"/>
    </source>
</evidence>
<feature type="repeat" description="WD" evidence="1">
    <location>
        <begin position="270"/>
        <end position="300"/>
    </location>
</feature>
<evidence type="ECO:0000313" key="4">
    <source>
        <dbReference type="EMBL" id="OSX57697.1"/>
    </source>
</evidence>
<protein>
    <recommendedName>
        <fullName evidence="3">DUF2415 domain-containing protein</fullName>
    </recommendedName>
</protein>
<dbReference type="PANTHER" id="PTHR43991">
    <property type="entry name" value="WD REPEAT PROTEIN (AFU_ORTHOLOGUE AFUA_8G05640)-RELATED"/>
    <property type="match status" value="1"/>
</dbReference>
<dbReference type="InterPro" id="IPR015943">
    <property type="entry name" value="WD40/YVTN_repeat-like_dom_sf"/>
</dbReference>
<keyword evidence="5" id="KW-1185">Reference proteome</keyword>
<reference evidence="4 5" key="1">
    <citation type="submission" date="2017-04" db="EMBL/GenBank/DDBJ databases">
        <title>Genome Sequence of the Model Brown-Rot Fungus Postia placenta SB12.</title>
        <authorList>
            <consortium name="DOE Joint Genome Institute"/>
            <person name="Gaskell J."/>
            <person name="Kersten P."/>
            <person name="Larrondo L.F."/>
            <person name="Canessa P."/>
            <person name="Martinez D."/>
            <person name="Hibbett D."/>
            <person name="Schmoll M."/>
            <person name="Kubicek C.P."/>
            <person name="Martinez A.T."/>
            <person name="Yadav J."/>
            <person name="Master E."/>
            <person name="Magnuson J.K."/>
            <person name="James T."/>
            <person name="Yaver D."/>
            <person name="Berka R."/>
            <person name="Labutti K."/>
            <person name="Lipzen A."/>
            <person name="Aerts A."/>
            <person name="Barry K."/>
            <person name="Henrissat B."/>
            <person name="Blanchette R."/>
            <person name="Grigoriev I."/>
            <person name="Cullen D."/>
        </authorList>
    </citation>
    <scope>NUCLEOTIDE SEQUENCE [LARGE SCALE GENOMIC DNA]</scope>
    <source>
        <strain evidence="4 5">MAD-698-R-SB12</strain>
    </source>
</reference>
<feature type="region of interest" description="Disordered" evidence="2">
    <location>
        <begin position="485"/>
        <end position="583"/>
    </location>
</feature>
<dbReference type="STRING" id="670580.A0A1X6MMN3"/>
<dbReference type="InterPro" id="IPR001680">
    <property type="entry name" value="WD40_rpt"/>
</dbReference>
<feature type="domain" description="DUF2415" evidence="3">
    <location>
        <begin position="337"/>
        <end position="375"/>
    </location>
</feature>
<evidence type="ECO:0000259" key="3">
    <source>
        <dbReference type="Pfam" id="PF10313"/>
    </source>
</evidence>
<organism evidence="4 5">
    <name type="scientific">Postia placenta MAD-698-R-SB12</name>
    <dbReference type="NCBI Taxonomy" id="670580"/>
    <lineage>
        <taxon>Eukaryota</taxon>
        <taxon>Fungi</taxon>
        <taxon>Dikarya</taxon>
        <taxon>Basidiomycota</taxon>
        <taxon>Agaricomycotina</taxon>
        <taxon>Agaricomycetes</taxon>
        <taxon>Polyporales</taxon>
        <taxon>Adustoporiaceae</taxon>
        <taxon>Rhodonia</taxon>
    </lineage>
</organism>
<feature type="compositionally biased region" description="Basic and acidic residues" evidence="2">
    <location>
        <begin position="485"/>
        <end position="502"/>
    </location>
</feature>
<dbReference type="Gene3D" id="2.130.10.10">
    <property type="entry name" value="YVTN repeat-like/Quinoprotein amine dehydrogenase"/>
    <property type="match status" value="1"/>
</dbReference>
<dbReference type="OrthoDB" id="64353at2759"/>
<proteinExistence type="predicted"/>
<feature type="compositionally biased region" description="Low complexity" evidence="2">
    <location>
        <begin position="391"/>
        <end position="404"/>
    </location>
</feature>
<gene>
    <name evidence="4" type="ORF">POSPLADRAFT_1049906</name>
</gene>
<dbReference type="InterPro" id="IPR019417">
    <property type="entry name" value="DUF2415"/>
</dbReference>
<dbReference type="Pfam" id="PF10313">
    <property type="entry name" value="DUF2415"/>
    <property type="match status" value="1"/>
</dbReference>
<dbReference type="PROSITE" id="PS50082">
    <property type="entry name" value="WD_REPEATS_2"/>
    <property type="match status" value="1"/>
</dbReference>
<name>A0A1X6MMN3_9APHY</name>
<evidence type="ECO:0000313" key="5">
    <source>
        <dbReference type="Proteomes" id="UP000194127"/>
    </source>
</evidence>
<dbReference type="InterPro" id="IPR036322">
    <property type="entry name" value="WD40_repeat_dom_sf"/>
</dbReference>
<dbReference type="EMBL" id="KZ110607">
    <property type="protein sequence ID" value="OSX57697.1"/>
    <property type="molecule type" value="Genomic_DNA"/>
</dbReference>